<keyword evidence="4" id="KW-1185">Reference proteome</keyword>
<dbReference type="CDD" id="cd11608">
    <property type="entry name" value="eIF2D_C"/>
    <property type="match status" value="1"/>
</dbReference>
<dbReference type="GO" id="GO:0005737">
    <property type="term" value="C:cytoplasm"/>
    <property type="evidence" value="ECO:0007669"/>
    <property type="project" value="UniProtKB-SubCell"/>
</dbReference>
<feature type="domain" description="SUI1" evidence="2">
    <location>
        <begin position="492"/>
        <end position="566"/>
    </location>
</feature>
<dbReference type="Gene3D" id="3.30.780.10">
    <property type="entry name" value="SUI1-like domain"/>
    <property type="match status" value="1"/>
</dbReference>
<dbReference type="InterPro" id="IPR001950">
    <property type="entry name" value="SUI1"/>
</dbReference>
<name>A0A0D7A8L0_9AGAR</name>
<dbReference type="SUPFAM" id="SSF88697">
    <property type="entry name" value="PUA domain-like"/>
    <property type="match status" value="1"/>
</dbReference>
<dbReference type="PROSITE" id="PS50296">
    <property type="entry name" value="SUI1"/>
    <property type="match status" value="1"/>
</dbReference>
<dbReference type="InterPro" id="IPR057429">
    <property type="entry name" value="WH_eIF2D"/>
</dbReference>
<reference evidence="3 4" key="1">
    <citation type="journal article" date="2015" name="Fungal Genet. Biol.">
        <title>Evolution of novel wood decay mechanisms in Agaricales revealed by the genome sequences of Fistulina hepatica and Cylindrobasidium torrendii.</title>
        <authorList>
            <person name="Floudas D."/>
            <person name="Held B.W."/>
            <person name="Riley R."/>
            <person name="Nagy L.G."/>
            <person name="Koehler G."/>
            <person name="Ransdell A.S."/>
            <person name="Younus H."/>
            <person name="Chow J."/>
            <person name="Chiniquy J."/>
            <person name="Lipzen A."/>
            <person name="Tritt A."/>
            <person name="Sun H."/>
            <person name="Haridas S."/>
            <person name="LaButti K."/>
            <person name="Ohm R.A."/>
            <person name="Kues U."/>
            <person name="Blanchette R.A."/>
            <person name="Grigoriev I.V."/>
            <person name="Minto R.E."/>
            <person name="Hibbett D.S."/>
        </authorList>
    </citation>
    <scope>NUCLEOTIDE SEQUENCE [LARGE SCALE GENOMIC DNA]</scope>
    <source>
        <strain evidence="3 4">ATCC 64428</strain>
    </source>
</reference>
<dbReference type="PANTHER" id="PTHR12217">
    <property type="entry name" value="EUKARYOTIC TRANSLATION INITIATION FACTOR 2D"/>
    <property type="match status" value="1"/>
</dbReference>
<dbReference type="AlphaFoldDB" id="A0A0D7A8L0"/>
<dbReference type="InterPro" id="IPR039757">
    <property type="entry name" value="EIF2D"/>
</dbReference>
<dbReference type="PROSITE" id="PS50890">
    <property type="entry name" value="PUA"/>
    <property type="match status" value="1"/>
</dbReference>
<evidence type="ECO:0000259" key="2">
    <source>
        <dbReference type="PROSITE" id="PS50296"/>
    </source>
</evidence>
<dbReference type="Gene3D" id="3.10.400.20">
    <property type="match status" value="1"/>
</dbReference>
<dbReference type="CDD" id="cd21156">
    <property type="entry name" value="PUA_eIF2d-like"/>
    <property type="match status" value="1"/>
</dbReference>
<dbReference type="InterPro" id="IPR004521">
    <property type="entry name" value="Uncharacterised_CHP00451"/>
</dbReference>
<dbReference type="PANTHER" id="PTHR12217:SF4">
    <property type="entry name" value="EUKARYOTIC TRANSLATION INITIATION FACTOR 2D"/>
    <property type="match status" value="1"/>
</dbReference>
<dbReference type="InterPro" id="IPR041366">
    <property type="entry name" value="Pre-PUA"/>
</dbReference>
<organism evidence="3 4">
    <name type="scientific">Fistulina hepatica ATCC 64428</name>
    <dbReference type="NCBI Taxonomy" id="1128425"/>
    <lineage>
        <taxon>Eukaryota</taxon>
        <taxon>Fungi</taxon>
        <taxon>Dikarya</taxon>
        <taxon>Basidiomycota</taxon>
        <taxon>Agaricomycotina</taxon>
        <taxon>Agaricomycetes</taxon>
        <taxon>Agaricomycetidae</taxon>
        <taxon>Agaricales</taxon>
        <taxon>Fistulinaceae</taxon>
        <taxon>Fistulina</taxon>
    </lineage>
</organism>
<protein>
    <recommendedName>
        <fullName evidence="2">SUI1 domain-containing protein</fullName>
    </recommendedName>
</protein>
<evidence type="ECO:0000256" key="1">
    <source>
        <dbReference type="ARBA" id="ARBA00022490"/>
    </source>
</evidence>
<dbReference type="Proteomes" id="UP000054144">
    <property type="component" value="Unassembled WGS sequence"/>
</dbReference>
<dbReference type="Pfam" id="PF17832">
    <property type="entry name" value="Pre-PUA"/>
    <property type="match status" value="1"/>
</dbReference>
<evidence type="ECO:0000313" key="3">
    <source>
        <dbReference type="EMBL" id="KIY47317.1"/>
    </source>
</evidence>
<dbReference type="Pfam" id="PF25304">
    <property type="entry name" value="WHD_eIF2D"/>
    <property type="match status" value="1"/>
</dbReference>
<dbReference type="InterPro" id="IPR036877">
    <property type="entry name" value="SUI1_dom_sf"/>
</dbReference>
<gene>
    <name evidence="3" type="ORF">FISHEDRAFT_45558</name>
</gene>
<dbReference type="NCBIfam" id="TIGR00451">
    <property type="entry name" value="unchar_dom_2"/>
    <property type="match status" value="1"/>
</dbReference>
<dbReference type="InterPro" id="IPR039759">
    <property type="entry name" value="eIF2D_SUI1"/>
</dbReference>
<dbReference type="InterPro" id="IPR048248">
    <property type="entry name" value="PUA_eIF2d-like"/>
</dbReference>
<dbReference type="EMBL" id="KN881952">
    <property type="protein sequence ID" value="KIY47317.1"/>
    <property type="molecule type" value="Genomic_DNA"/>
</dbReference>
<dbReference type="OrthoDB" id="199771at2759"/>
<accession>A0A0D7A8L0</accession>
<dbReference type="SUPFAM" id="SSF55159">
    <property type="entry name" value="eIF1-like"/>
    <property type="match status" value="1"/>
</dbReference>
<dbReference type="InterPro" id="IPR048247">
    <property type="entry name" value="eIF2D_N"/>
</dbReference>
<dbReference type="GO" id="GO:0003723">
    <property type="term" value="F:RNA binding"/>
    <property type="evidence" value="ECO:0007669"/>
    <property type="project" value="InterPro"/>
</dbReference>
<dbReference type="GO" id="GO:0003743">
    <property type="term" value="F:translation initiation factor activity"/>
    <property type="evidence" value="ECO:0007669"/>
    <property type="project" value="InterPro"/>
</dbReference>
<dbReference type="GO" id="GO:0001731">
    <property type="term" value="P:formation of translation preinitiation complex"/>
    <property type="evidence" value="ECO:0007669"/>
    <property type="project" value="InterPro"/>
</dbReference>
<evidence type="ECO:0000313" key="4">
    <source>
        <dbReference type="Proteomes" id="UP000054144"/>
    </source>
</evidence>
<sequence>MFKKPFAQVKTTTTIRRSDRKKLKQKVAAAFNLEAVDDTELELLVPEGLQSLKFSTHLKEPGVVYLSVDGDPLWFTVGKKPEDLIPTVYTLWKRQSLLPIVSTPPQVIDALIGGADLMIPGVTSYTRGLATDQLVAICTTRNGSISAPLAVGRMALPSDELADDQRGKAVRLLHVWKDHMWDIGSKPASPPETQINESPTAVAVTNDAKAVEPPHTPKSHIYSPDEVSQLLHLSLLNAIATLPPSTFPISGNAFFTSHIIPSRPAFPFHVLPPTVVPQEDPSVEVQRAEIAMKNSSHRNLNAFLKAAEKSGLLTLKGSPKQALTVTGVNAKHAGLEHFRPFPSVGQIEKKEARREKMEEEQAAQEQLKNMTLEIRELWTPHGSTVALFEAFEMSTSEPLTLSDIRSAVNAYLKKHPDLINKFDPAYVTLSAPDAASETLRNALYPPTRQGDDHPEFIKRTDLMKRILTHMQEWHEIRLQDNVCLRKGKIRHLTVSSKARNRNKATTLISQIEPYDMVIQPEQMAEDLRKICAGSTSVTNGRTKGTHKVVVQGKQEKLVVDYLVGRGIPRRFIHED</sequence>
<dbReference type="Pfam" id="PF01253">
    <property type="entry name" value="SUI1"/>
    <property type="match status" value="1"/>
</dbReference>
<proteinExistence type="predicted"/>
<keyword evidence="1" id="KW-0963">Cytoplasm</keyword>
<dbReference type="InterPro" id="IPR015947">
    <property type="entry name" value="PUA-like_sf"/>
</dbReference>
<dbReference type="Pfam" id="PF26292">
    <property type="entry name" value="PUA_elF2D"/>
    <property type="match status" value="1"/>
</dbReference>
<dbReference type="CDD" id="cd11610">
    <property type="entry name" value="eIF2D_N"/>
    <property type="match status" value="1"/>
</dbReference>